<organism evidence="1 2">
    <name type="scientific">Polarella glacialis</name>
    <name type="common">Dinoflagellate</name>
    <dbReference type="NCBI Taxonomy" id="89957"/>
    <lineage>
        <taxon>Eukaryota</taxon>
        <taxon>Sar</taxon>
        <taxon>Alveolata</taxon>
        <taxon>Dinophyceae</taxon>
        <taxon>Suessiales</taxon>
        <taxon>Suessiaceae</taxon>
        <taxon>Polarella</taxon>
    </lineage>
</organism>
<comment type="caution">
    <text evidence="1">The sequence shown here is derived from an EMBL/GenBank/DDBJ whole genome shotgun (WGS) entry which is preliminary data.</text>
</comment>
<sequence>LHEVGLNPELEPAQLDDYLSDFTAMHLDWTVRIGRDVQQRVLKKTLQRLQGGKLNSVLGVHQLFWNCEKQVAYCVNLLNAVPGAVPGAEKLIDEADLNTLNLDLLLLVHQTLTEELHSGPPVDEADPASFYRDWLTRKMVVAGLTKDLILSNSGEGKVDSEKMIKLKTNTEPRVETLALLLQHVAYPLQLSPVLVRKFAEELPKDKIRHTGTLLAMMNLAQRIVSEPSQVLENGGRKVGLQNCSALIESWILDVCLRDAEAMNDLEPASLRLVCSLSAGLPVVIMPNTMQGVGAGEFEGWSEQQDNPPIAQLPNGGGEIPRSSCLNLALLRKLIVMSQGKARDTAIQNVEGLLQQISVHEQHNDSTFATRYAVLCEEHAALIFKDTKGP</sequence>
<feature type="non-terminal residue" evidence="1">
    <location>
        <position position="1"/>
    </location>
</feature>
<evidence type="ECO:0000313" key="2">
    <source>
        <dbReference type="Proteomes" id="UP000626109"/>
    </source>
</evidence>
<gene>
    <name evidence="1" type="ORF">PGLA2088_LOCUS4275</name>
</gene>
<protein>
    <submittedName>
        <fullName evidence="1">Uncharacterized protein</fullName>
    </submittedName>
</protein>
<evidence type="ECO:0000313" key="1">
    <source>
        <dbReference type="EMBL" id="CAE8645850.1"/>
    </source>
</evidence>
<proteinExistence type="predicted"/>
<reference evidence="1" key="1">
    <citation type="submission" date="2021-02" db="EMBL/GenBank/DDBJ databases">
        <authorList>
            <person name="Dougan E. K."/>
            <person name="Rhodes N."/>
            <person name="Thang M."/>
            <person name="Chan C."/>
        </authorList>
    </citation>
    <scope>NUCLEOTIDE SEQUENCE</scope>
</reference>
<accession>A0A813I4D9</accession>
<name>A0A813I4D9_POLGL</name>
<dbReference type="Proteomes" id="UP000626109">
    <property type="component" value="Unassembled WGS sequence"/>
</dbReference>
<dbReference type="EMBL" id="CAJNNW010003904">
    <property type="protein sequence ID" value="CAE8645850.1"/>
    <property type="molecule type" value="Genomic_DNA"/>
</dbReference>
<dbReference type="AlphaFoldDB" id="A0A813I4D9"/>
<feature type="non-terminal residue" evidence="1">
    <location>
        <position position="389"/>
    </location>
</feature>